<name>A0A6N8IZ62_9BURK</name>
<evidence type="ECO:0000313" key="3">
    <source>
        <dbReference type="Proteomes" id="UP000469385"/>
    </source>
</evidence>
<dbReference type="InterPro" id="IPR006680">
    <property type="entry name" value="Amidohydro-rel"/>
</dbReference>
<dbReference type="InterPro" id="IPR052358">
    <property type="entry name" value="Aro_Compnd_Degr_Hydrolases"/>
</dbReference>
<dbReference type="InterPro" id="IPR032466">
    <property type="entry name" value="Metal_Hydrolase"/>
</dbReference>
<evidence type="ECO:0000259" key="1">
    <source>
        <dbReference type="Pfam" id="PF04909"/>
    </source>
</evidence>
<reference evidence="2 3" key="1">
    <citation type="submission" date="2019-12" db="EMBL/GenBank/DDBJ databases">
        <authorList>
            <person name="Huq M.A."/>
        </authorList>
    </citation>
    <scope>NUCLEOTIDE SEQUENCE [LARGE SCALE GENOMIC DNA]</scope>
    <source>
        <strain evidence="2 3">MAH-25</strain>
    </source>
</reference>
<feature type="domain" description="Amidohydrolase-related" evidence="1">
    <location>
        <begin position="17"/>
        <end position="280"/>
    </location>
</feature>
<protein>
    <submittedName>
        <fullName evidence="2">Amidohydrolase family protein</fullName>
    </submittedName>
</protein>
<comment type="caution">
    <text evidence="2">The sequence shown here is derived from an EMBL/GenBank/DDBJ whole genome shotgun (WGS) entry which is preliminary data.</text>
</comment>
<dbReference type="SUPFAM" id="SSF51556">
    <property type="entry name" value="Metallo-dependent hydrolases"/>
    <property type="match status" value="1"/>
</dbReference>
<dbReference type="Pfam" id="PF04909">
    <property type="entry name" value="Amidohydro_2"/>
    <property type="match status" value="1"/>
</dbReference>
<dbReference type="AlphaFoldDB" id="A0A6N8IZ62"/>
<dbReference type="GO" id="GO:0016787">
    <property type="term" value="F:hydrolase activity"/>
    <property type="evidence" value="ECO:0007669"/>
    <property type="project" value="UniProtKB-KW"/>
</dbReference>
<keyword evidence="3" id="KW-1185">Reference proteome</keyword>
<evidence type="ECO:0000313" key="2">
    <source>
        <dbReference type="EMBL" id="MVQ32329.1"/>
    </source>
</evidence>
<dbReference type="RefSeq" id="WP_157400298.1">
    <property type="nucleotide sequence ID" value="NZ_WSEL01000009.1"/>
</dbReference>
<dbReference type="EMBL" id="WSEL01000009">
    <property type="protein sequence ID" value="MVQ32329.1"/>
    <property type="molecule type" value="Genomic_DNA"/>
</dbReference>
<dbReference type="PANTHER" id="PTHR35563:SF2">
    <property type="entry name" value="BARREL METAL-DEPENDENT HYDROLASE, PUTATIVE (AFU_ORTHOLOGUE AFUA_1G16240)-RELATED"/>
    <property type="match status" value="1"/>
</dbReference>
<organism evidence="2 3">
    <name type="scientific">Ramlibacter pinisoli</name>
    <dbReference type="NCBI Taxonomy" id="2682844"/>
    <lineage>
        <taxon>Bacteria</taxon>
        <taxon>Pseudomonadati</taxon>
        <taxon>Pseudomonadota</taxon>
        <taxon>Betaproteobacteria</taxon>
        <taxon>Burkholderiales</taxon>
        <taxon>Comamonadaceae</taxon>
        <taxon>Ramlibacter</taxon>
    </lineage>
</organism>
<dbReference type="PANTHER" id="PTHR35563">
    <property type="entry name" value="BARREL METAL-DEPENDENT HYDROLASE, PUTATIVE (AFU_ORTHOLOGUE AFUA_1G16240)-RELATED"/>
    <property type="match status" value="1"/>
</dbReference>
<gene>
    <name evidence="2" type="ORF">GON04_22930</name>
</gene>
<keyword evidence="2" id="KW-0378">Hydrolase</keyword>
<dbReference type="Gene3D" id="3.20.20.140">
    <property type="entry name" value="Metal-dependent hydrolases"/>
    <property type="match status" value="1"/>
</dbReference>
<dbReference type="Proteomes" id="UP000469385">
    <property type="component" value="Unassembled WGS sequence"/>
</dbReference>
<proteinExistence type="predicted"/>
<sequence length="280" mass="31153">MTAAAYQPVYAPPAGACDSHCHIWGPTDRFPFAAGRPYTPPDRDKHVLTALHRRLGLQRTVIVQPIVYGSDNAAMLDAIADDPRNRRGIALLGPDDTDAQLLRLHEAGIRGVRFGFVKHLKRRPDLAFLRRTAERIAPLGWHVQLHLDADQLDELGDAIRSLRLPVVIDHMGRVDAALGLEQPAFQLLLDLVRRDERWIKLSGANRVSAIGAPFEDVVPFARALIDAAPDRVLWGTDFPHPLSRHPVEDEALLLDLLPQFGDAAALQRLMVDNPTRLYGF</sequence>
<accession>A0A6N8IZ62</accession>